<organism evidence="1 2">
    <name type="scientific">Desulfocicer vacuolatum DSM 3385</name>
    <dbReference type="NCBI Taxonomy" id="1121400"/>
    <lineage>
        <taxon>Bacteria</taxon>
        <taxon>Pseudomonadati</taxon>
        <taxon>Thermodesulfobacteriota</taxon>
        <taxon>Desulfobacteria</taxon>
        <taxon>Desulfobacterales</taxon>
        <taxon>Desulfobacteraceae</taxon>
        <taxon>Desulfocicer</taxon>
    </lineage>
</organism>
<dbReference type="SUPFAM" id="SSF51735">
    <property type="entry name" value="NAD(P)-binding Rossmann-fold domains"/>
    <property type="match status" value="1"/>
</dbReference>
<evidence type="ECO:0000313" key="1">
    <source>
        <dbReference type="EMBL" id="SMC99273.1"/>
    </source>
</evidence>
<name>A0A1W2DPD8_9BACT</name>
<dbReference type="GO" id="GO:0005737">
    <property type="term" value="C:cytoplasm"/>
    <property type="evidence" value="ECO:0007669"/>
    <property type="project" value="TreeGrafter"/>
</dbReference>
<dbReference type="Proteomes" id="UP000192418">
    <property type="component" value="Unassembled WGS sequence"/>
</dbReference>
<dbReference type="RefSeq" id="WP_084070688.1">
    <property type="nucleotide sequence ID" value="NZ_FWXY01000019.1"/>
</dbReference>
<dbReference type="Gene3D" id="3.40.50.720">
    <property type="entry name" value="NAD(P)-binding Rossmann-like Domain"/>
    <property type="match status" value="1"/>
</dbReference>
<dbReference type="InterPro" id="IPR023401">
    <property type="entry name" value="ODC_N"/>
</dbReference>
<gene>
    <name evidence="1" type="ORF">SAMN02746065_11939</name>
</gene>
<dbReference type="InterPro" id="IPR003462">
    <property type="entry name" value="ODC_Mu_crystall"/>
</dbReference>
<accession>A0A1W2DPD8</accession>
<dbReference type="EMBL" id="FWXY01000019">
    <property type="protein sequence ID" value="SMC99273.1"/>
    <property type="molecule type" value="Genomic_DNA"/>
</dbReference>
<reference evidence="1 2" key="1">
    <citation type="submission" date="2017-04" db="EMBL/GenBank/DDBJ databases">
        <authorList>
            <person name="Afonso C.L."/>
            <person name="Miller P.J."/>
            <person name="Scott M.A."/>
            <person name="Spackman E."/>
            <person name="Goraichik I."/>
            <person name="Dimitrov K.M."/>
            <person name="Suarez D.L."/>
            <person name="Swayne D.E."/>
        </authorList>
    </citation>
    <scope>NUCLEOTIDE SEQUENCE [LARGE SCALE GENOMIC DNA]</scope>
    <source>
        <strain evidence="1 2">DSM 3385</strain>
    </source>
</reference>
<dbReference type="OrthoDB" id="5495968at2"/>
<dbReference type="AlphaFoldDB" id="A0A1W2DPD8"/>
<proteinExistence type="predicted"/>
<dbReference type="PANTHER" id="PTHR13812:SF19">
    <property type="entry name" value="KETIMINE REDUCTASE MU-CRYSTALLIN"/>
    <property type="match status" value="1"/>
</dbReference>
<dbReference type="PANTHER" id="PTHR13812">
    <property type="entry name" value="KETIMINE REDUCTASE MU-CRYSTALLIN"/>
    <property type="match status" value="1"/>
</dbReference>
<protein>
    <submittedName>
        <fullName evidence="1">Ornithine cyclodeaminase/alanine dehydrogenase</fullName>
    </submittedName>
</protein>
<sequence length="326" mass="35182">MTNKLLYLSQADVKSVGLTMAEIIEATEKGFMEMGNNRVEMPPKPGIHPGEGGDNFIHAMPAFIPAMDAAGVKWVSGYPGNQQKGLPYINGLLILNDPETGLPLSVMDCSWITAMRTAAASAVSAKYLARPESSTIGILACGVQGHTNLEAMNVLFPLKKVMAYDPSPENAEKLARFGKETLGLEVTIVSDPKDAVTGCDIVVTSGPILKVPHATIQAGWLNEGTFVSCVDFDSFFSREALKEAAKWTTDNLDQYNHYKDKVGFFVDCPGVYAELGELVTGKKKGRENATEKNFAANLGLAMEDMAVAPLIYKKAAEKNIGTWLTL</sequence>
<dbReference type="Pfam" id="PF02423">
    <property type="entry name" value="OCD_Mu_crystall"/>
    <property type="match status" value="1"/>
</dbReference>
<dbReference type="STRING" id="1121400.SAMN02746065_11939"/>
<dbReference type="PIRSF" id="PIRSF001439">
    <property type="entry name" value="CryM"/>
    <property type="match status" value="1"/>
</dbReference>
<dbReference type="InterPro" id="IPR036291">
    <property type="entry name" value="NAD(P)-bd_dom_sf"/>
</dbReference>
<dbReference type="Gene3D" id="3.30.1780.10">
    <property type="entry name" value="ornithine cyclodeaminase, domain 1"/>
    <property type="match status" value="1"/>
</dbReference>
<keyword evidence="2" id="KW-1185">Reference proteome</keyword>
<evidence type="ECO:0000313" key="2">
    <source>
        <dbReference type="Proteomes" id="UP000192418"/>
    </source>
</evidence>